<dbReference type="AlphaFoldDB" id="A0A9Q1QZ62"/>
<evidence type="ECO:0000313" key="2">
    <source>
        <dbReference type="EMBL" id="KAJ8535500.1"/>
    </source>
</evidence>
<gene>
    <name evidence="2" type="ORF">K7X08_023220</name>
</gene>
<organism evidence="2 3">
    <name type="scientific">Anisodus acutangulus</name>
    <dbReference type="NCBI Taxonomy" id="402998"/>
    <lineage>
        <taxon>Eukaryota</taxon>
        <taxon>Viridiplantae</taxon>
        <taxon>Streptophyta</taxon>
        <taxon>Embryophyta</taxon>
        <taxon>Tracheophyta</taxon>
        <taxon>Spermatophyta</taxon>
        <taxon>Magnoliopsida</taxon>
        <taxon>eudicotyledons</taxon>
        <taxon>Gunneridae</taxon>
        <taxon>Pentapetalae</taxon>
        <taxon>asterids</taxon>
        <taxon>lamiids</taxon>
        <taxon>Solanales</taxon>
        <taxon>Solanaceae</taxon>
        <taxon>Solanoideae</taxon>
        <taxon>Hyoscyameae</taxon>
        <taxon>Anisodus</taxon>
    </lineage>
</organism>
<dbReference type="Proteomes" id="UP001152561">
    <property type="component" value="Unassembled WGS sequence"/>
</dbReference>
<name>A0A9Q1QZ62_9SOLA</name>
<proteinExistence type="predicted"/>
<evidence type="ECO:0000256" key="1">
    <source>
        <dbReference type="SAM" id="MobiDB-lite"/>
    </source>
</evidence>
<comment type="caution">
    <text evidence="2">The sequence shown here is derived from an EMBL/GenBank/DDBJ whole genome shotgun (WGS) entry which is preliminary data.</text>
</comment>
<feature type="compositionally biased region" description="Acidic residues" evidence="1">
    <location>
        <begin position="140"/>
        <end position="149"/>
    </location>
</feature>
<evidence type="ECO:0000313" key="3">
    <source>
        <dbReference type="Proteomes" id="UP001152561"/>
    </source>
</evidence>
<reference evidence="3" key="1">
    <citation type="journal article" date="2023" name="Proc. Natl. Acad. Sci. U.S.A.">
        <title>Genomic and structural basis for evolution of tropane alkaloid biosynthesis.</title>
        <authorList>
            <person name="Wanga Y.-J."/>
            <person name="Taina T."/>
            <person name="Yua J.-Y."/>
            <person name="Lia J."/>
            <person name="Xua B."/>
            <person name="Chenc J."/>
            <person name="D'Auriad J.C."/>
            <person name="Huanga J.-P."/>
            <person name="Huanga S.-X."/>
        </authorList>
    </citation>
    <scope>NUCLEOTIDE SEQUENCE [LARGE SCALE GENOMIC DNA]</scope>
    <source>
        <strain evidence="3">cv. KIB-2019</strain>
    </source>
</reference>
<keyword evidence="3" id="KW-1185">Reference proteome</keyword>
<dbReference type="EMBL" id="JAJAGQ010000018">
    <property type="protein sequence ID" value="KAJ8535500.1"/>
    <property type="molecule type" value="Genomic_DNA"/>
</dbReference>
<sequence>MYANWDSKREPYEVKVRGVVVPFSYVVLRKFLRSPLVPSAAISEISTHPPYREKSSHNELATLDERYPLNKQDQYLSKVGPGFEDSLDDNVPTLVSYVHKEDDAEEENYEVEPMRDSEDSATDCAMTNNDKDDANYPEYDAAEDDDEQT</sequence>
<dbReference type="OrthoDB" id="1328167at2759"/>
<accession>A0A9Q1QZ62</accession>
<feature type="region of interest" description="Disordered" evidence="1">
    <location>
        <begin position="98"/>
        <end position="149"/>
    </location>
</feature>
<protein>
    <submittedName>
        <fullName evidence="2">Uncharacterized protein</fullName>
    </submittedName>
</protein>